<dbReference type="InterPro" id="IPR036676">
    <property type="entry name" value="PurM-like_C_sf"/>
</dbReference>
<evidence type="ECO:0000259" key="3">
    <source>
        <dbReference type="Pfam" id="PF02769"/>
    </source>
</evidence>
<dbReference type="SUPFAM" id="SSF55326">
    <property type="entry name" value="PurM N-terminal domain-like"/>
    <property type="match status" value="1"/>
</dbReference>
<gene>
    <name evidence="4" type="ORF">K4G66_05350</name>
</gene>
<dbReference type="InterPro" id="IPR010918">
    <property type="entry name" value="PurM-like_C_dom"/>
</dbReference>
<dbReference type="PANTHER" id="PTHR30303:SF4">
    <property type="entry name" value="HYDROGENASE EXPRESSION_FORMATION PROTEIN HYPE"/>
    <property type="match status" value="1"/>
</dbReference>
<dbReference type="PIRSF" id="PIRSF005644">
    <property type="entry name" value="Hdrgns_mtr_HypE"/>
    <property type="match status" value="1"/>
</dbReference>
<dbReference type="EMBL" id="CP120682">
    <property type="protein sequence ID" value="WKN38125.1"/>
    <property type="molecule type" value="Genomic_DNA"/>
</dbReference>
<feature type="domain" description="PurM-like N-terminal" evidence="2">
    <location>
        <begin position="40"/>
        <end position="143"/>
    </location>
</feature>
<proteinExistence type="inferred from homology"/>
<evidence type="ECO:0000313" key="4">
    <source>
        <dbReference type="EMBL" id="WKN38125.1"/>
    </source>
</evidence>
<reference evidence="4" key="1">
    <citation type="journal article" date="2023" name="Comput. Struct. Biotechnol. J.">
        <title>Discovery of a novel marine Bacteroidetes with a rich repertoire of carbohydrate-active enzymes.</title>
        <authorList>
            <person name="Chen B."/>
            <person name="Liu G."/>
            <person name="Chen Q."/>
            <person name="Wang H."/>
            <person name="Liu L."/>
            <person name="Tang K."/>
        </authorList>
    </citation>
    <scope>NUCLEOTIDE SEQUENCE</scope>
    <source>
        <strain evidence="4">TK19036</strain>
    </source>
</reference>
<reference evidence="4" key="2">
    <citation type="journal article" date="2024" name="Antonie Van Leeuwenhoek">
        <title>Roseihalotalea indica gen. nov., sp. nov., a halophilic Bacteroidetes from mesopelagic Southwest Indian Ocean with higher carbohydrate metabolic potential.</title>
        <authorList>
            <person name="Chen B."/>
            <person name="Zhang M."/>
            <person name="Lin D."/>
            <person name="Ye J."/>
            <person name="Tang K."/>
        </authorList>
    </citation>
    <scope>NUCLEOTIDE SEQUENCE</scope>
    <source>
        <strain evidence="4">TK19036</strain>
    </source>
</reference>
<dbReference type="Gene3D" id="3.90.650.10">
    <property type="entry name" value="PurM-like C-terminal domain"/>
    <property type="match status" value="1"/>
</dbReference>
<name>A0AA49JHE5_9BACT</name>
<dbReference type="AlphaFoldDB" id="A0AA49JHE5"/>
<dbReference type="InterPro" id="IPR036921">
    <property type="entry name" value="PurM-like_N_sf"/>
</dbReference>
<evidence type="ECO:0000259" key="2">
    <source>
        <dbReference type="Pfam" id="PF00586"/>
    </source>
</evidence>
<dbReference type="InterPro" id="IPR016188">
    <property type="entry name" value="PurM-like_N"/>
</dbReference>
<dbReference type="SUPFAM" id="SSF56042">
    <property type="entry name" value="PurM C-terminal domain-like"/>
    <property type="match status" value="1"/>
</dbReference>
<dbReference type="InterPro" id="IPR011854">
    <property type="entry name" value="HypE"/>
</dbReference>
<dbReference type="Gene3D" id="3.30.1330.10">
    <property type="entry name" value="PurM-like, N-terminal domain"/>
    <property type="match status" value="1"/>
</dbReference>
<dbReference type="CDD" id="cd06061">
    <property type="entry name" value="PurM-like1"/>
    <property type="match status" value="1"/>
</dbReference>
<dbReference type="GO" id="GO:0051604">
    <property type="term" value="P:protein maturation"/>
    <property type="evidence" value="ECO:0007669"/>
    <property type="project" value="TreeGrafter"/>
</dbReference>
<feature type="domain" description="PurM-like C-terminal" evidence="3">
    <location>
        <begin position="163"/>
        <end position="316"/>
    </location>
</feature>
<dbReference type="Pfam" id="PF00586">
    <property type="entry name" value="AIRS"/>
    <property type="match status" value="1"/>
</dbReference>
<evidence type="ECO:0000256" key="1">
    <source>
        <dbReference type="ARBA" id="ARBA00006243"/>
    </source>
</evidence>
<dbReference type="PANTHER" id="PTHR30303">
    <property type="entry name" value="HYDROGENASE ISOENZYMES FORMATION PROTEIN HYPE"/>
    <property type="match status" value="1"/>
</dbReference>
<dbReference type="Pfam" id="PF02769">
    <property type="entry name" value="AIRS_C"/>
    <property type="match status" value="1"/>
</dbReference>
<sequence>MSAFDDNSGKISSATFKEVLLPQCGAQRDEVLVGPSFGVDTSVIDLGNGLAMAVTSDPLSLIPAIGMEASARLSVYLMANDLATTGIAPQYAQFVLNLPESLSLEAFKEYWGHIHKFCKELGVAITGGHTGQIAGQNSTISGGGTMFLTAPKKNIITSNHACPGDMIVVTKEAAITSTSILAMCFPETVKNRAGNEVQQKASDNFKRMSSLNEALFAVKALKPNVELTAMHDVTEGGILGAISEMAGASGCGFVVQYDQLPVSPTVQAVAKVFEINPLYCVGAGSMIMAVKEGCESKLISYLEAHTIEATVVGQFSALSEGCRTVEDGEEKPFVFDGKDPYWEAFFKAFNAGWK</sequence>
<accession>A0AA49JHE5</accession>
<comment type="similarity">
    <text evidence="1">Belongs to the HypE family.</text>
</comment>
<organism evidence="4">
    <name type="scientific">Roseihalotalea indica</name>
    <dbReference type="NCBI Taxonomy" id="2867963"/>
    <lineage>
        <taxon>Bacteria</taxon>
        <taxon>Pseudomonadati</taxon>
        <taxon>Bacteroidota</taxon>
        <taxon>Cytophagia</taxon>
        <taxon>Cytophagales</taxon>
        <taxon>Catalimonadaceae</taxon>
        <taxon>Roseihalotalea</taxon>
    </lineage>
</organism>
<protein>
    <submittedName>
        <fullName evidence="4">AIR synthase family protein</fullName>
    </submittedName>
</protein>